<feature type="compositionally biased region" description="Polar residues" evidence="2">
    <location>
        <begin position="20"/>
        <end position="42"/>
    </location>
</feature>
<reference evidence="4" key="2">
    <citation type="journal article" date="2019" name="IMA Fungus">
        <title>Genome sequencing and comparison of five Tilletia species to identify candidate genes for the detection of regulated species infecting wheat.</title>
        <authorList>
            <person name="Nguyen H.D.T."/>
            <person name="Sultana T."/>
            <person name="Kesanakurti P."/>
            <person name="Hambleton S."/>
        </authorList>
    </citation>
    <scope>NUCLEOTIDE SEQUENCE</scope>
    <source>
        <strain evidence="4">DAOMC 236416</strain>
    </source>
</reference>
<evidence type="ECO:0000259" key="3">
    <source>
        <dbReference type="Pfam" id="PF19343"/>
    </source>
</evidence>
<feature type="region of interest" description="Disordered" evidence="2">
    <location>
        <begin position="1"/>
        <end position="44"/>
    </location>
</feature>
<feature type="compositionally biased region" description="Basic and acidic residues" evidence="2">
    <location>
        <begin position="203"/>
        <end position="240"/>
    </location>
</feature>
<comment type="caution">
    <text evidence="4">The sequence shown here is derived from an EMBL/GenBank/DDBJ whole genome shotgun (WGS) entry which is preliminary data.</text>
</comment>
<dbReference type="PANTHER" id="PTHR31138">
    <property type="entry name" value="CHROMOSOME 19, WHOLE GENOME SHOTGUN SEQUENCE"/>
    <property type="match status" value="1"/>
</dbReference>
<dbReference type="OrthoDB" id="5407957at2759"/>
<evidence type="ECO:0000256" key="2">
    <source>
        <dbReference type="SAM" id="MobiDB-lite"/>
    </source>
</evidence>
<evidence type="ECO:0000256" key="1">
    <source>
        <dbReference type="SAM" id="Coils"/>
    </source>
</evidence>
<proteinExistence type="predicted"/>
<dbReference type="EMBL" id="LWDF02000037">
    <property type="protein sequence ID" value="KAE8259419.1"/>
    <property type="molecule type" value="Genomic_DNA"/>
</dbReference>
<feature type="region of interest" description="Disordered" evidence="2">
    <location>
        <begin position="201"/>
        <end position="240"/>
    </location>
</feature>
<evidence type="ECO:0000313" key="5">
    <source>
        <dbReference type="Proteomes" id="UP000077521"/>
    </source>
</evidence>
<accession>A0A177TWE9</accession>
<dbReference type="Proteomes" id="UP000077521">
    <property type="component" value="Unassembled WGS sequence"/>
</dbReference>
<dbReference type="AlphaFoldDB" id="A0A177TWE9"/>
<keyword evidence="5" id="KW-1185">Reference proteome</keyword>
<keyword evidence="1" id="KW-0175">Coiled coil</keyword>
<gene>
    <name evidence="4" type="ORF">A4X13_0g1040</name>
</gene>
<feature type="domain" description="HAM1-like N-terminal" evidence="3">
    <location>
        <begin position="202"/>
        <end position="607"/>
    </location>
</feature>
<protein>
    <recommendedName>
        <fullName evidence="3">HAM1-like N-terminal domain-containing protein</fullName>
    </recommendedName>
</protein>
<feature type="coiled-coil region" evidence="1">
    <location>
        <begin position="409"/>
        <end position="463"/>
    </location>
</feature>
<evidence type="ECO:0000313" key="4">
    <source>
        <dbReference type="EMBL" id="KAE8259419.1"/>
    </source>
</evidence>
<organism evidence="4 5">
    <name type="scientific">Tilletia indica</name>
    <dbReference type="NCBI Taxonomy" id="43049"/>
    <lineage>
        <taxon>Eukaryota</taxon>
        <taxon>Fungi</taxon>
        <taxon>Dikarya</taxon>
        <taxon>Basidiomycota</taxon>
        <taxon>Ustilaginomycotina</taxon>
        <taxon>Exobasidiomycetes</taxon>
        <taxon>Tilletiales</taxon>
        <taxon>Tilletiaceae</taxon>
        <taxon>Tilletia</taxon>
    </lineage>
</organism>
<dbReference type="Pfam" id="PF19343">
    <property type="entry name" value="HAM1_N"/>
    <property type="match status" value="2"/>
</dbReference>
<dbReference type="PANTHER" id="PTHR31138:SF1">
    <property type="entry name" value="PDZ DOMAIN-CONTAINING PROTEIN"/>
    <property type="match status" value="1"/>
</dbReference>
<dbReference type="InterPro" id="IPR045967">
    <property type="entry name" value="HAM1-like_N"/>
</dbReference>
<reference evidence="4" key="1">
    <citation type="submission" date="2016-04" db="EMBL/GenBank/DDBJ databases">
        <authorList>
            <person name="Nguyen H.D."/>
            <person name="Samba Siva P."/>
            <person name="Cullis J."/>
            <person name="Levesque C.A."/>
            <person name="Hambleton S."/>
        </authorList>
    </citation>
    <scope>NUCLEOTIDE SEQUENCE</scope>
    <source>
        <strain evidence="4">DAOMC 236416</strain>
    </source>
</reference>
<feature type="domain" description="HAM1-like N-terminal" evidence="3">
    <location>
        <begin position="25"/>
        <end position="200"/>
    </location>
</feature>
<dbReference type="Gene3D" id="3.15.10.10">
    <property type="entry name" value="Bactericidal permeability-increasing protein, domain 1"/>
    <property type="match status" value="1"/>
</dbReference>
<name>A0A177TWE9_9BASI</name>
<sequence>MSSERQPLLPQHAQEGAQRAYSSVQQAVSNPRDTAQRITPSKDTQKKLAHVVAAIQAGKLPSQSQLSALLENIKNSPVLKEGTFERTSALSDQSARVVGDIKRVIEQIQRIGDSKNSDDKIQDFLYNTSRASLDVDVGSLSNLKPSKRQAREDGNALIESVRTLGYLIVTDKNIHNILSDLILTARDLFADAATAVADQASEAAKKAKPSEDERQARSDLTRKYATDARGSADKAKKTADKIRKDYRAGVHKQMFRDYADKANSWIEEKTPDDPKDAFIERLKRIVTSVQSNDEYHQAVTTIVQLVKKWGSIAVEKADQATDEVDVEGNEHLHAALDNLRAIVETFANGKSLDPLLESVRKIIDDVKQDERLTNYWNEIDAYVERLLFDEGFVTSSKAARKADDLYEKAQKLLESNAGWKRDAEALNEQLGEYRNALSSDAEATELLDALSDLNEDISELVKDGVSIFALKATGVVVDIFDVWLPRLVSQIKSIPLPRCEYKSADIDFVLDNISFESISGSFIPDRVKFTNHNELELIQGYAAFASAGSSKVNLTIEGVRIKAKDIAYWLHKKTGFGWNDWGFVDVEIGGQKGCTITVELETAEEKDNEHFYKVLNVDVDTSSFTASVHNTHKPIANTLLFPFARPALRKLLQHTLEETIREQIADMDGKLHDLHQRSIALAQYSYQQGSAPSLGGYAKGLFSSSFLPSISSKGSVSVNKRGIVKKGKRGEYLLAIGVSDHLLPGVGGPTGFYQEQAKKAAEEAQRFGLAGISIKQGISAQAKDVKREARRLARAESREETWRSDAFDLLL</sequence>